<gene>
    <name evidence="1" type="ordered locus">RBRH_04073</name>
</gene>
<proteinExistence type="predicted"/>
<organism evidence="1 2">
    <name type="scientific">Mycetohabitans rhizoxinica (strain DSM 19002 / CIP 109453 / HKI 454)</name>
    <name type="common">Paraburkholderia rhizoxinica</name>
    <dbReference type="NCBI Taxonomy" id="882378"/>
    <lineage>
        <taxon>Bacteria</taxon>
        <taxon>Pseudomonadati</taxon>
        <taxon>Pseudomonadota</taxon>
        <taxon>Betaproteobacteria</taxon>
        <taxon>Burkholderiales</taxon>
        <taxon>Burkholderiaceae</taxon>
        <taxon>Mycetohabitans</taxon>
    </lineage>
</organism>
<dbReference type="EMBL" id="FR687359">
    <property type="protein sequence ID" value="CBW73575.1"/>
    <property type="molecule type" value="Genomic_DNA"/>
</dbReference>
<dbReference type="AlphaFoldDB" id="E5AT31"/>
<dbReference type="Proteomes" id="UP000007437">
    <property type="component" value="Chromosome"/>
</dbReference>
<evidence type="ECO:0000313" key="1">
    <source>
        <dbReference type="EMBL" id="CBW73575.1"/>
    </source>
</evidence>
<sequence length="142" mass="15520">MGPKTPVPEGDLFRQPLREQINLKHPLVRLADLIDWDRLSTAMSASCATRCVGWLVQALRGACCRRTFRHGRRGVSANSTLAVSGLLRSDGSRFAFGAACCVGPASSAQCGGSERAYVALELREWPTRRLRRRQAQTGKHGA</sequence>
<protein>
    <submittedName>
        <fullName evidence="1">Transposase</fullName>
    </submittedName>
</protein>
<dbReference type="HOGENOM" id="CLU_1812172_0_0_4"/>
<accession>E5AT31</accession>
<reference evidence="1 2" key="1">
    <citation type="journal article" date="2011" name="J. Bacteriol.">
        <title>Complete genome sequence of Burkholderia rhizoxinica, an endosymbiont of Rhizopus microsporus.</title>
        <authorList>
            <person name="Lackner G."/>
            <person name="Moebius N."/>
            <person name="Partida-Martinez L."/>
            <person name="Hertweck C."/>
        </authorList>
    </citation>
    <scope>NUCLEOTIDE SEQUENCE [LARGE SCALE GENOMIC DNA]</scope>
    <source>
        <strain evidence="2">DSM 19002 / CIP 109453 / HKI 454</strain>
    </source>
</reference>
<evidence type="ECO:0000313" key="2">
    <source>
        <dbReference type="Proteomes" id="UP000007437"/>
    </source>
</evidence>
<dbReference type="STRING" id="882378.RBRH_04073"/>
<dbReference type="KEGG" id="brh:RBRH_04073"/>
<name>E5AT31_MYCRK</name>
<dbReference type="eggNOG" id="COG3039">
    <property type="taxonomic scope" value="Bacteria"/>
</dbReference>